<reference evidence="3 4" key="1">
    <citation type="journal article" date="2016" name="Sci. Rep.">
        <title>Penicillium arizonense, a new, genome sequenced fungal species, reveals a high chemical diversity in secreted metabolites.</title>
        <authorList>
            <person name="Grijseels S."/>
            <person name="Nielsen J.C."/>
            <person name="Randelovic M."/>
            <person name="Nielsen J."/>
            <person name="Nielsen K.F."/>
            <person name="Workman M."/>
            <person name="Frisvad J.C."/>
        </authorList>
    </citation>
    <scope>NUCLEOTIDE SEQUENCE [LARGE SCALE GENOMIC DNA]</scope>
    <source>
        <strain evidence="3 4">CBS 141311</strain>
    </source>
</reference>
<evidence type="ECO:0000313" key="3">
    <source>
        <dbReference type="EMBL" id="OGE49417.1"/>
    </source>
</evidence>
<dbReference type="InterPro" id="IPR019734">
    <property type="entry name" value="TPR_rpt"/>
</dbReference>
<dbReference type="RefSeq" id="XP_022484868.1">
    <property type="nucleotide sequence ID" value="XM_022635202.1"/>
</dbReference>
<dbReference type="Pfam" id="PF13424">
    <property type="entry name" value="TPR_12"/>
    <property type="match status" value="3"/>
</dbReference>
<dbReference type="PRINTS" id="PR00381">
    <property type="entry name" value="KINESINLIGHT"/>
</dbReference>
<dbReference type="InterPro" id="IPR027417">
    <property type="entry name" value="P-loop_NTPase"/>
</dbReference>
<dbReference type="OrthoDB" id="5986190at2759"/>
<protein>
    <recommendedName>
        <fullName evidence="2">DUF7779 domain-containing protein</fullName>
    </recommendedName>
</protein>
<evidence type="ECO:0000259" key="2">
    <source>
        <dbReference type="Pfam" id="PF25000"/>
    </source>
</evidence>
<dbReference type="Gene3D" id="3.40.50.300">
    <property type="entry name" value="P-loop containing nucleotide triphosphate hydrolases"/>
    <property type="match status" value="1"/>
</dbReference>
<dbReference type="EMBL" id="LXJU01000021">
    <property type="protein sequence ID" value="OGE49417.1"/>
    <property type="molecule type" value="Genomic_DNA"/>
</dbReference>
<dbReference type="AlphaFoldDB" id="A0A1F5L8M2"/>
<dbReference type="STRING" id="1835702.A0A1F5L8M2"/>
<feature type="domain" description="DUF7779" evidence="2">
    <location>
        <begin position="322"/>
        <end position="423"/>
    </location>
</feature>
<dbReference type="InterPro" id="IPR011990">
    <property type="entry name" value="TPR-like_helical_dom_sf"/>
</dbReference>
<dbReference type="NCBIfam" id="NF040586">
    <property type="entry name" value="FxSxx_TPR"/>
    <property type="match status" value="1"/>
</dbReference>
<sequence>MTSISFGDQNRGLQVGTSHGDIYYTSEHPEPRPEPLSTVPFPHDPDFVSRDELLDQIHEKSLIPGSRIGLVGLGGVGKSRLAIEYCHRVRQQSPDTWVFWVHASNAARCEESLRNLADRAKIPGRQDRNANIFQLFGNWLQDGKIGKWILVLDNVDDDELLRNPLTTRMEAQADTQRHALTQPPLRYLFESSNGSIIITSRNKGVALEIVGHKKNLIDVRPMNTAEALVLMRTKLDECAEREELVQLVEELEFMPLAIVQAASYITHRSPRCSALQYLEKLRQSDRQATKLLNHEGKHIHRDWEAKNSILLTWQISFDHIRRIRQSAADLLSLMSFFDWQGIPEDLLRLQEIDRNHDRLGFLQDVRNRSSDEDTDCSSEPDVEDDFESDIAILRDYSFITSGEGSMVFAMHRLVQLTVRTWLKTYGQEEEWKERFIKNLYGEFPTGQYENWERCRSLFPHVRSAVLHRPKSQDSLRSWAALLYKGAWYAIKCGSISVAEDMAAMSRKQRMKIGGAEDEDTLNSTAMLAEAYRLEGRWEEAEQLFVQVMATRKTKLGADHPHTLTSMANLASTFCSQGRWEEAEQLEVQVMETSKTKLGADHPHTLTSMANLASTYRNQGRWEEAEQLEVQVMETSKTKLGADHPHTLTSMANLASTYRNQGRWEEAEQLFVQVMATRKTKLGADHPDTLTSMANLASTLWNQGRWEEAEQLFVQVMETSKTKLGADHPHTLTSMANLASTYRDQGRWEEAERLFVQVMETSKTKLGADHPDTLTSMANLASTFWNQGRWEEAEQLFVQVIETSKTKLGADHPHTLTSVANLALTYRNQGRWEEAEQLFVQVMATRKTKLGADHPSTLTSIANLASTLWNQGRWEEAEQLEVQVMETSKTKLGADHPDTLTSMANLAFTWESTGQHAKAIDLLRTCVVKQQRVLGPAHPHTVSNGNTLLEWETAHLAIKA</sequence>
<dbReference type="InterPro" id="IPR053137">
    <property type="entry name" value="NLR-like"/>
</dbReference>
<dbReference type="Gene3D" id="1.25.40.10">
    <property type="entry name" value="Tetratricopeptide repeat domain"/>
    <property type="match status" value="3"/>
</dbReference>
<keyword evidence="4" id="KW-1185">Reference proteome</keyword>
<dbReference type="SMART" id="SM00028">
    <property type="entry name" value="TPR"/>
    <property type="match status" value="8"/>
</dbReference>
<dbReference type="PANTHER" id="PTHR46082:SF6">
    <property type="entry name" value="AAA+ ATPASE DOMAIN-CONTAINING PROTEIN-RELATED"/>
    <property type="match status" value="1"/>
</dbReference>
<dbReference type="PANTHER" id="PTHR46082">
    <property type="entry name" value="ATP/GTP-BINDING PROTEIN-RELATED"/>
    <property type="match status" value="1"/>
</dbReference>
<evidence type="ECO:0000313" key="4">
    <source>
        <dbReference type="Proteomes" id="UP000177622"/>
    </source>
</evidence>
<dbReference type="Pfam" id="PF25000">
    <property type="entry name" value="DUF7779"/>
    <property type="match status" value="1"/>
</dbReference>
<accession>A0A1F5L8M2</accession>
<feature type="region of interest" description="Disordered" evidence="1">
    <location>
        <begin position="1"/>
        <end position="40"/>
    </location>
</feature>
<organism evidence="3 4">
    <name type="scientific">Penicillium arizonense</name>
    <dbReference type="NCBI Taxonomy" id="1835702"/>
    <lineage>
        <taxon>Eukaryota</taxon>
        <taxon>Fungi</taxon>
        <taxon>Dikarya</taxon>
        <taxon>Ascomycota</taxon>
        <taxon>Pezizomycotina</taxon>
        <taxon>Eurotiomycetes</taxon>
        <taxon>Eurotiomycetidae</taxon>
        <taxon>Eurotiales</taxon>
        <taxon>Aspergillaceae</taxon>
        <taxon>Penicillium</taxon>
    </lineage>
</organism>
<dbReference type="Proteomes" id="UP000177622">
    <property type="component" value="Unassembled WGS sequence"/>
</dbReference>
<dbReference type="SUPFAM" id="SSF52540">
    <property type="entry name" value="P-loop containing nucleoside triphosphate hydrolases"/>
    <property type="match status" value="1"/>
</dbReference>
<dbReference type="InterPro" id="IPR056681">
    <property type="entry name" value="DUF7779"/>
</dbReference>
<feature type="compositionally biased region" description="Polar residues" evidence="1">
    <location>
        <begin position="1"/>
        <end position="17"/>
    </location>
</feature>
<name>A0A1F5L8M2_PENAI</name>
<evidence type="ECO:0000256" key="1">
    <source>
        <dbReference type="SAM" id="MobiDB-lite"/>
    </source>
</evidence>
<gene>
    <name evidence="3" type="ORF">PENARI_c021G05293</name>
</gene>
<comment type="caution">
    <text evidence="3">The sequence shown here is derived from an EMBL/GenBank/DDBJ whole genome shotgun (WGS) entry which is preliminary data.</text>
</comment>
<dbReference type="GeneID" id="34579936"/>
<proteinExistence type="predicted"/>
<dbReference type="Pfam" id="PF13374">
    <property type="entry name" value="TPR_10"/>
    <property type="match status" value="4"/>
</dbReference>
<dbReference type="SUPFAM" id="SSF48452">
    <property type="entry name" value="TPR-like"/>
    <property type="match status" value="3"/>
</dbReference>